<feature type="transmembrane region" description="Helical" evidence="1">
    <location>
        <begin position="208"/>
        <end position="230"/>
    </location>
</feature>
<dbReference type="PANTHER" id="PTHR36927">
    <property type="entry name" value="BLR4337 PROTEIN"/>
    <property type="match status" value="1"/>
</dbReference>
<protein>
    <submittedName>
        <fullName evidence="3">Acyltransferase</fullName>
    </submittedName>
</protein>
<dbReference type="InterPro" id="IPR002656">
    <property type="entry name" value="Acyl_transf_3_dom"/>
</dbReference>
<dbReference type="PANTHER" id="PTHR36927:SF4">
    <property type="entry name" value="BLR5718 PROTEIN"/>
    <property type="match status" value="1"/>
</dbReference>
<dbReference type="EMBL" id="JAAZQQ010000002">
    <property type="protein sequence ID" value="NKX44650.1"/>
    <property type="molecule type" value="Genomic_DNA"/>
</dbReference>
<comment type="caution">
    <text evidence="3">The sequence shown here is derived from an EMBL/GenBank/DDBJ whole genome shotgun (WGS) entry which is preliminary data.</text>
</comment>
<feature type="transmembrane region" description="Helical" evidence="1">
    <location>
        <begin position="242"/>
        <end position="263"/>
    </location>
</feature>
<name>A0A7X6JZ04_9RHOB</name>
<evidence type="ECO:0000259" key="2">
    <source>
        <dbReference type="Pfam" id="PF01757"/>
    </source>
</evidence>
<feature type="transmembrane region" description="Helical" evidence="1">
    <location>
        <begin position="343"/>
        <end position="364"/>
    </location>
</feature>
<dbReference type="RefSeq" id="WP_168623008.1">
    <property type="nucleotide sequence ID" value="NZ_JAAZQQ010000002.1"/>
</dbReference>
<feature type="transmembrane region" description="Helical" evidence="1">
    <location>
        <begin position="32"/>
        <end position="55"/>
    </location>
</feature>
<feature type="transmembrane region" description="Helical" evidence="1">
    <location>
        <begin position="275"/>
        <end position="297"/>
    </location>
</feature>
<feature type="transmembrane region" description="Helical" evidence="1">
    <location>
        <begin position="67"/>
        <end position="89"/>
    </location>
</feature>
<accession>A0A7X6JZ04</accession>
<feature type="transmembrane region" description="Helical" evidence="1">
    <location>
        <begin position="110"/>
        <end position="131"/>
    </location>
</feature>
<sequence length="374" mass="39033">MTTATVPFHAAPGRPAALSPPARAVWIDRLRACLTGLVIVHHAAITYGASGSWFFKATDETNIGLTFLAAVNQAFFMGLFFLLSGALAVPSLDRKGPATFFADRALRLGLPALLFGFLLGPLTVSLATAPMEDILADAQARILEGRFVLGPLWFPAALLVFSTVFAALPRPVVSRLQVPPFKHWIALALATGLAALAIRQVVPVGATVAGFQLGYFASYVVLFALGIRAARQGWLDRLPRGGLVGAVAAGLVALPLLPAVLLASEAPRFETGLSAAAVAYALWEPLIALGAIAGLLLWSQARGGRAARVWGWAAANSYGAFVLHAPILVAVCRSLDAVGTSHGAALPLSIVATTLAAFGLTAVLRRSALVRQVI</sequence>
<evidence type="ECO:0000313" key="3">
    <source>
        <dbReference type="EMBL" id="NKX44650.1"/>
    </source>
</evidence>
<evidence type="ECO:0000256" key="1">
    <source>
        <dbReference type="SAM" id="Phobius"/>
    </source>
</evidence>
<keyword evidence="1" id="KW-1133">Transmembrane helix</keyword>
<dbReference type="Pfam" id="PF01757">
    <property type="entry name" value="Acyl_transf_3"/>
    <property type="match status" value="1"/>
</dbReference>
<keyword evidence="1" id="KW-0812">Transmembrane</keyword>
<gene>
    <name evidence="3" type="ORF">HCU73_08620</name>
</gene>
<keyword evidence="3" id="KW-0012">Acyltransferase</keyword>
<feature type="transmembrane region" description="Helical" evidence="1">
    <location>
        <begin position="151"/>
        <end position="172"/>
    </location>
</feature>
<feature type="transmembrane region" description="Helical" evidence="1">
    <location>
        <begin position="309"/>
        <end position="331"/>
    </location>
</feature>
<dbReference type="GO" id="GO:0016747">
    <property type="term" value="F:acyltransferase activity, transferring groups other than amino-acyl groups"/>
    <property type="evidence" value="ECO:0007669"/>
    <property type="project" value="InterPro"/>
</dbReference>
<feature type="domain" description="Acyltransferase 3" evidence="2">
    <location>
        <begin position="25"/>
        <end position="364"/>
    </location>
</feature>
<dbReference type="AlphaFoldDB" id="A0A7X6JZ04"/>
<keyword evidence="3" id="KW-0808">Transferase</keyword>
<organism evidence="3 4">
    <name type="scientific">Roseicyclus persicicus</name>
    <dbReference type="NCBI Taxonomy" id="2650661"/>
    <lineage>
        <taxon>Bacteria</taxon>
        <taxon>Pseudomonadati</taxon>
        <taxon>Pseudomonadota</taxon>
        <taxon>Alphaproteobacteria</taxon>
        <taxon>Rhodobacterales</taxon>
        <taxon>Roseobacteraceae</taxon>
        <taxon>Roseicyclus</taxon>
    </lineage>
</organism>
<keyword evidence="1" id="KW-0472">Membrane</keyword>
<feature type="transmembrane region" description="Helical" evidence="1">
    <location>
        <begin position="184"/>
        <end position="202"/>
    </location>
</feature>
<dbReference type="InterPro" id="IPR050623">
    <property type="entry name" value="Glucan_succinyl_AcylTrfase"/>
</dbReference>
<evidence type="ECO:0000313" key="4">
    <source>
        <dbReference type="Proteomes" id="UP000526408"/>
    </source>
</evidence>
<keyword evidence="4" id="KW-1185">Reference proteome</keyword>
<reference evidence="3 4" key="1">
    <citation type="submission" date="2020-04" db="EMBL/GenBank/DDBJ databases">
        <authorList>
            <person name="Yoon J."/>
        </authorList>
    </citation>
    <scope>NUCLEOTIDE SEQUENCE [LARGE SCALE GENOMIC DNA]</scope>
    <source>
        <strain evidence="3 4">KMU-115</strain>
    </source>
</reference>
<dbReference type="Proteomes" id="UP000526408">
    <property type="component" value="Unassembled WGS sequence"/>
</dbReference>
<proteinExistence type="predicted"/>